<dbReference type="GO" id="GO:0005634">
    <property type="term" value="C:nucleus"/>
    <property type="evidence" value="ECO:0007669"/>
    <property type="project" value="UniProtKB-SubCell"/>
</dbReference>
<dbReference type="Pfam" id="PF00010">
    <property type="entry name" value="HLH"/>
    <property type="match status" value="1"/>
</dbReference>
<accession>A0A3Q2XEX2</accession>
<keyword evidence="4" id="KW-0804">Transcription</keyword>
<dbReference type="InterPro" id="IPR050370">
    <property type="entry name" value="HES_HEY"/>
</dbReference>
<organism evidence="8 9">
    <name type="scientific">Hippocampus comes</name>
    <name type="common">Tiger tail seahorse</name>
    <dbReference type="NCBI Taxonomy" id="109280"/>
    <lineage>
        <taxon>Eukaryota</taxon>
        <taxon>Metazoa</taxon>
        <taxon>Chordata</taxon>
        <taxon>Craniata</taxon>
        <taxon>Vertebrata</taxon>
        <taxon>Euteleostomi</taxon>
        <taxon>Actinopterygii</taxon>
        <taxon>Neopterygii</taxon>
        <taxon>Teleostei</taxon>
        <taxon>Neoteleostei</taxon>
        <taxon>Acanthomorphata</taxon>
        <taxon>Syngnathiaria</taxon>
        <taxon>Syngnathiformes</taxon>
        <taxon>Syngnathoidei</taxon>
        <taxon>Syngnathidae</taxon>
        <taxon>Hippocampus</taxon>
    </lineage>
</organism>
<dbReference type="SUPFAM" id="SSF47459">
    <property type="entry name" value="HLH, helix-loop-helix DNA-binding domain"/>
    <property type="match status" value="1"/>
</dbReference>
<evidence type="ECO:0000313" key="8">
    <source>
        <dbReference type="Ensembl" id="ENSHCOP00000002818.1"/>
    </source>
</evidence>
<feature type="region of interest" description="Disordered" evidence="6">
    <location>
        <begin position="201"/>
        <end position="227"/>
    </location>
</feature>
<protein>
    <submittedName>
        <fullName evidence="8">Hairy-related 11</fullName>
    </submittedName>
</protein>
<dbReference type="PROSITE" id="PS50888">
    <property type="entry name" value="BHLH"/>
    <property type="match status" value="1"/>
</dbReference>
<evidence type="ECO:0000256" key="6">
    <source>
        <dbReference type="SAM" id="MobiDB-lite"/>
    </source>
</evidence>
<evidence type="ECO:0000256" key="5">
    <source>
        <dbReference type="ARBA" id="ARBA00023242"/>
    </source>
</evidence>
<evidence type="ECO:0000259" key="7">
    <source>
        <dbReference type="PROSITE" id="PS50888"/>
    </source>
</evidence>
<dbReference type="PANTHER" id="PTHR10985">
    <property type="entry name" value="BASIC HELIX-LOOP-HELIX TRANSCRIPTION FACTOR, HES-RELATED"/>
    <property type="match status" value="1"/>
</dbReference>
<keyword evidence="5" id="KW-0539">Nucleus</keyword>
<name>A0A3Q2XEX2_HIPCM</name>
<dbReference type="Proteomes" id="UP000264820">
    <property type="component" value="Unplaced"/>
</dbReference>
<dbReference type="Ensembl" id="ENSHCOT00000009788.1">
    <property type="protein sequence ID" value="ENSHCOP00000002818.1"/>
    <property type="gene ID" value="ENSHCOG00000004053.1"/>
</dbReference>
<dbReference type="GeneTree" id="ENSGT00730000111282"/>
<dbReference type="AlphaFoldDB" id="A0A3Q2XEX2"/>
<reference evidence="8" key="1">
    <citation type="submission" date="2025-08" db="UniProtKB">
        <authorList>
            <consortium name="Ensembl"/>
        </authorList>
    </citation>
    <scope>IDENTIFICATION</scope>
</reference>
<sequence>IKNTKNKNRTQTRDRINKSLAELRSLLLTNTADPRLQNPKIEKAEILDLTVEYLHKWTDGKKMSNGYYMHKMPALQRAGLMEGLKHHAEKHRAEQQPSFNSRTTLTDAASAEVISTSEIQDSHNALLLSHSPPQPHGCSTPLHSPPTSPWFSTFSSSSPPFPSFACHFSFSPSLSPLSANTSFSSLPHSLHQAGPTVFHYPSVTSSRSPPLPTQSQKSSALTWRPWF</sequence>
<feature type="compositionally biased region" description="Polar residues" evidence="6">
    <location>
        <begin position="202"/>
        <end position="221"/>
    </location>
</feature>
<dbReference type="GO" id="GO:0046983">
    <property type="term" value="F:protein dimerization activity"/>
    <property type="evidence" value="ECO:0007669"/>
    <property type="project" value="InterPro"/>
</dbReference>
<reference evidence="8" key="2">
    <citation type="submission" date="2025-09" db="UniProtKB">
        <authorList>
            <consortium name="Ensembl"/>
        </authorList>
    </citation>
    <scope>IDENTIFICATION</scope>
</reference>
<keyword evidence="9" id="KW-1185">Reference proteome</keyword>
<evidence type="ECO:0000256" key="1">
    <source>
        <dbReference type="ARBA" id="ARBA00004123"/>
    </source>
</evidence>
<keyword evidence="2" id="KW-0678">Repressor</keyword>
<dbReference type="Gene3D" id="4.10.280.10">
    <property type="entry name" value="Helix-loop-helix DNA-binding domain"/>
    <property type="match status" value="1"/>
</dbReference>
<evidence type="ECO:0000256" key="3">
    <source>
        <dbReference type="ARBA" id="ARBA00023015"/>
    </source>
</evidence>
<evidence type="ECO:0000256" key="4">
    <source>
        <dbReference type="ARBA" id="ARBA00023163"/>
    </source>
</evidence>
<evidence type="ECO:0000256" key="2">
    <source>
        <dbReference type="ARBA" id="ARBA00022491"/>
    </source>
</evidence>
<keyword evidence="3" id="KW-0805">Transcription regulation</keyword>
<feature type="domain" description="BHLH" evidence="7">
    <location>
        <begin position="1"/>
        <end position="57"/>
    </location>
</feature>
<proteinExistence type="predicted"/>
<dbReference type="InterPro" id="IPR011598">
    <property type="entry name" value="bHLH_dom"/>
</dbReference>
<evidence type="ECO:0000313" key="9">
    <source>
        <dbReference type="Proteomes" id="UP000264820"/>
    </source>
</evidence>
<dbReference type="InterPro" id="IPR036638">
    <property type="entry name" value="HLH_DNA-bd_sf"/>
</dbReference>
<comment type="subcellular location">
    <subcellularLocation>
        <location evidence="1">Nucleus</location>
    </subcellularLocation>
</comment>